<keyword evidence="2" id="KW-0539">Nucleus</keyword>
<organism evidence="4 5">
    <name type="scientific">Byssochlamys spectabilis (strain No. 5 / NBRC 109023)</name>
    <name type="common">Paecilomyces variotii</name>
    <dbReference type="NCBI Taxonomy" id="1356009"/>
    <lineage>
        <taxon>Eukaryota</taxon>
        <taxon>Fungi</taxon>
        <taxon>Dikarya</taxon>
        <taxon>Ascomycota</taxon>
        <taxon>Pezizomycotina</taxon>
        <taxon>Eurotiomycetes</taxon>
        <taxon>Eurotiomycetidae</taxon>
        <taxon>Eurotiales</taxon>
        <taxon>Thermoascaceae</taxon>
        <taxon>Paecilomyces</taxon>
    </lineage>
</organism>
<dbReference type="eggNOG" id="ENOG502QZI3">
    <property type="taxonomic scope" value="Eukaryota"/>
</dbReference>
<accession>V5I5X4</accession>
<sequence length="415" mass="45133">MSSAGGSLSPDHGLGQNMQYGGGYGPPQQTIHKTPSLMNISFLKAFGGAQKKSTREGQAPKRRGPKPDSKPAQTRRQELNRQAQRTHRERKEQYIRALETEVSRLREAYTADVASANASLQQHGEALHGLREENAILKEILASRGINYESELQRRKRERPAGSFAGSSTGSQSAGLQSSGAPPLFTTPPTTISSPGGSGGDHFELSPSNGSGYQHGGFQVSHGSEQPGHIDLSPRVDNTPVQSEVPGIFEKEPQLGIDFVLTLEGPCRVHTEYLCRRSASVPEEDDMPFSGHALMASCPPPTHIQGTPEEHSYPHQTYDLPHANLATLLNLSRQLVTDGQITPIMALQSLKNHELYPSLTREDVKAVMDTLLAKIRCYGFGAVVEDFELMDCLSSVLGTKIDSGFSRSADDMMYS</sequence>
<evidence type="ECO:0000256" key="1">
    <source>
        <dbReference type="ARBA" id="ARBA00004123"/>
    </source>
</evidence>
<feature type="region of interest" description="Disordered" evidence="3">
    <location>
        <begin position="152"/>
        <end position="239"/>
    </location>
</feature>
<dbReference type="PANTHER" id="PTHR40621">
    <property type="entry name" value="TRANSCRIPTION FACTOR KAPC-RELATED"/>
    <property type="match status" value="1"/>
</dbReference>
<feature type="compositionally biased region" description="Basic and acidic residues" evidence="3">
    <location>
        <begin position="53"/>
        <end position="79"/>
    </location>
</feature>
<comment type="caution">
    <text evidence="4">The sequence shown here is derived from an EMBL/GenBank/DDBJ whole genome shotgun (WGS) entry which is preliminary data.</text>
</comment>
<dbReference type="HOGENOM" id="CLU_036934_1_0_1"/>
<dbReference type="CDD" id="cd14688">
    <property type="entry name" value="bZIP_YAP"/>
    <property type="match status" value="1"/>
</dbReference>
<protein>
    <submittedName>
        <fullName evidence="4">BZIP transcription factor FlbB</fullName>
    </submittedName>
</protein>
<dbReference type="AlphaFoldDB" id="V5I5X4"/>
<gene>
    <name evidence="4" type="ORF">PVAR5_8450</name>
</gene>
<comment type="subcellular location">
    <subcellularLocation>
        <location evidence="1">Nucleus</location>
    </subcellularLocation>
</comment>
<dbReference type="PANTHER" id="PTHR40621:SF6">
    <property type="entry name" value="AP-1-LIKE TRANSCRIPTION FACTOR YAP1-RELATED"/>
    <property type="match status" value="1"/>
</dbReference>
<keyword evidence="5" id="KW-1185">Reference proteome</keyword>
<dbReference type="Proteomes" id="UP000018001">
    <property type="component" value="Unassembled WGS sequence"/>
</dbReference>
<dbReference type="InParanoid" id="V5I5X4"/>
<dbReference type="SUPFAM" id="SSF57959">
    <property type="entry name" value="Leucine zipper domain"/>
    <property type="match status" value="1"/>
</dbReference>
<dbReference type="GO" id="GO:0000976">
    <property type="term" value="F:transcription cis-regulatory region binding"/>
    <property type="evidence" value="ECO:0007669"/>
    <property type="project" value="InterPro"/>
</dbReference>
<dbReference type="InterPro" id="IPR046347">
    <property type="entry name" value="bZIP_sf"/>
</dbReference>
<dbReference type="Gene3D" id="1.20.5.170">
    <property type="match status" value="1"/>
</dbReference>
<evidence type="ECO:0000313" key="4">
    <source>
        <dbReference type="EMBL" id="GAD99725.1"/>
    </source>
</evidence>
<dbReference type="InterPro" id="IPR050936">
    <property type="entry name" value="AP-1-like"/>
</dbReference>
<feature type="compositionally biased region" description="Low complexity" evidence="3">
    <location>
        <begin position="161"/>
        <end position="195"/>
    </location>
</feature>
<feature type="region of interest" description="Disordered" evidence="3">
    <location>
        <begin position="1"/>
        <end position="92"/>
    </location>
</feature>
<evidence type="ECO:0000313" key="5">
    <source>
        <dbReference type="Proteomes" id="UP000018001"/>
    </source>
</evidence>
<dbReference type="GO" id="GO:0090575">
    <property type="term" value="C:RNA polymerase II transcription regulator complex"/>
    <property type="evidence" value="ECO:0007669"/>
    <property type="project" value="TreeGrafter"/>
</dbReference>
<evidence type="ECO:0000256" key="3">
    <source>
        <dbReference type="SAM" id="MobiDB-lite"/>
    </source>
</evidence>
<proteinExistence type="predicted"/>
<name>V5I5X4_BYSSN</name>
<reference evidence="5" key="1">
    <citation type="journal article" date="2014" name="Genome Announc.">
        <title>Draft genome sequence of the formaldehyde-resistant fungus Byssochlamys spectabilis No. 5 (anamorph Paecilomyces variotii No. 5) (NBRC109023).</title>
        <authorList>
            <person name="Oka T."/>
            <person name="Ekino K."/>
            <person name="Fukuda K."/>
            <person name="Nomura Y."/>
        </authorList>
    </citation>
    <scope>NUCLEOTIDE SEQUENCE [LARGE SCALE GENOMIC DNA]</scope>
    <source>
        <strain evidence="5">No. 5 / NBRC 109023</strain>
    </source>
</reference>
<dbReference type="GO" id="GO:0001228">
    <property type="term" value="F:DNA-binding transcription activator activity, RNA polymerase II-specific"/>
    <property type="evidence" value="ECO:0007669"/>
    <property type="project" value="TreeGrafter"/>
</dbReference>
<evidence type="ECO:0000256" key="2">
    <source>
        <dbReference type="ARBA" id="ARBA00023242"/>
    </source>
</evidence>
<dbReference type="EMBL" id="BAUL01000314">
    <property type="protein sequence ID" value="GAD99725.1"/>
    <property type="molecule type" value="Genomic_DNA"/>
</dbReference>
<feature type="compositionally biased region" description="Polar residues" evidence="3">
    <location>
        <begin position="30"/>
        <end position="39"/>
    </location>
</feature>
<dbReference type="OrthoDB" id="2590011at2759"/>